<accession>A0A3M8B0L0</accession>
<dbReference type="InterPro" id="IPR028994">
    <property type="entry name" value="Integrin_alpha_N"/>
</dbReference>
<feature type="transmembrane region" description="Helical" evidence="1">
    <location>
        <begin position="6"/>
        <end position="27"/>
    </location>
</feature>
<feature type="transmembrane region" description="Helical" evidence="1">
    <location>
        <begin position="83"/>
        <end position="101"/>
    </location>
</feature>
<name>A0A3M8B0L0_9BACL</name>
<keyword evidence="1" id="KW-1133">Transmembrane helix</keyword>
<evidence type="ECO:0000256" key="1">
    <source>
        <dbReference type="SAM" id="Phobius"/>
    </source>
</evidence>
<keyword evidence="1" id="KW-0472">Membrane</keyword>
<dbReference type="AlphaFoldDB" id="A0A3M8B0L0"/>
<evidence type="ECO:0000313" key="3">
    <source>
        <dbReference type="Proteomes" id="UP000268829"/>
    </source>
</evidence>
<comment type="caution">
    <text evidence="2">The sequence shown here is derived from an EMBL/GenBank/DDBJ whole genome shotgun (WGS) entry which is preliminary data.</text>
</comment>
<dbReference type="EMBL" id="RHHS01000027">
    <property type="protein sequence ID" value="RNB56994.1"/>
    <property type="molecule type" value="Genomic_DNA"/>
</dbReference>
<dbReference type="RefSeq" id="WP_122904956.1">
    <property type="nucleotide sequence ID" value="NZ_RHHS01000027.1"/>
</dbReference>
<keyword evidence="1" id="KW-0812">Transmembrane</keyword>
<reference evidence="2 3" key="1">
    <citation type="submission" date="2018-10" db="EMBL/GenBank/DDBJ databases">
        <title>Phylogenomics of Brevibacillus.</title>
        <authorList>
            <person name="Dunlap C."/>
        </authorList>
    </citation>
    <scope>NUCLEOTIDE SEQUENCE [LARGE SCALE GENOMIC DNA]</scope>
    <source>
        <strain evidence="2 3">DSM 100115</strain>
    </source>
</reference>
<evidence type="ECO:0000313" key="2">
    <source>
        <dbReference type="EMBL" id="RNB56994.1"/>
    </source>
</evidence>
<feature type="transmembrane region" description="Helical" evidence="1">
    <location>
        <begin position="517"/>
        <end position="536"/>
    </location>
</feature>
<sequence length="542" mass="60890">MRRNPVFSTISWALYAIALFLIYHLLVKPAFLDLTWIALLIFLPLLAFCYYVIHPSERRQVAVFTIGFLLLDRALTRVDVKTTAALLIGGAVAILVVALLARWYGRLNWRAVGSLVLIAVLANVTFNRYTLTALSHFTVQYESGRLYNGDWVNYFPMTLYDVDGDGKMEIVTYGNAEELPLPEKTEKPETEEEKKALAEKLRHLQAEPLSLYVLTWKDGQMVRMPNEQIPAEAMTRIKEKLPTDYPGFPYYTMKDGQLVPNVQRQAYSEAMMQAGTTAHRAFVLDLNNIANMLEQNQGSMDVRQELGSKYKNLHITNGMLTGTYDGKPFGGATKATKLLSTMMLPDGREGLIVIGEHLSVLAVEPDGTLTEAYQLTRKQAELATGEFIPADIDHDKTDELLVAGRPSYILKPKPDGTWDILWASNASDKSFRFTGFAAVGSDQTPEIVAKARSWVSTTDAPYLSGFDYTPEGLKQNWRIYLPLINVQIGDIDGDKENEIVASMENSHRILVFKQHSIPVFWLTIVLFAGLLVYGVVRRVRHA</sequence>
<proteinExistence type="predicted"/>
<organism evidence="2 3">
    <name type="scientific">Brevibacillus gelatini</name>
    <dbReference type="NCBI Taxonomy" id="1655277"/>
    <lineage>
        <taxon>Bacteria</taxon>
        <taxon>Bacillati</taxon>
        <taxon>Bacillota</taxon>
        <taxon>Bacilli</taxon>
        <taxon>Bacillales</taxon>
        <taxon>Paenibacillaceae</taxon>
        <taxon>Brevibacillus</taxon>
    </lineage>
</organism>
<feature type="transmembrane region" description="Helical" evidence="1">
    <location>
        <begin position="34"/>
        <end position="53"/>
    </location>
</feature>
<protein>
    <submittedName>
        <fullName evidence="2">Uncharacterized protein</fullName>
    </submittedName>
</protein>
<keyword evidence="3" id="KW-1185">Reference proteome</keyword>
<dbReference type="OrthoDB" id="2462953at2"/>
<gene>
    <name evidence="2" type="ORF">EDM57_11795</name>
</gene>
<dbReference type="Proteomes" id="UP000268829">
    <property type="component" value="Unassembled WGS sequence"/>
</dbReference>
<dbReference type="SUPFAM" id="SSF69318">
    <property type="entry name" value="Integrin alpha N-terminal domain"/>
    <property type="match status" value="1"/>
</dbReference>